<accession>A0A3P3VTI6</accession>
<dbReference type="GO" id="GO:0030976">
    <property type="term" value="F:thiamine pyrophosphate binding"/>
    <property type="evidence" value="ECO:0007669"/>
    <property type="project" value="InterPro"/>
</dbReference>
<keyword evidence="2 3" id="KW-0786">Thiamine pyrophosphate</keyword>
<comment type="similarity">
    <text evidence="1 3">Belongs to the TPP enzyme family.</text>
</comment>
<dbReference type="PANTHER" id="PTHR18968:SF13">
    <property type="entry name" value="ACETOLACTATE SYNTHASE CATALYTIC SUBUNIT, MITOCHONDRIAL"/>
    <property type="match status" value="1"/>
</dbReference>
<dbReference type="GO" id="GO:0005948">
    <property type="term" value="C:acetolactate synthase complex"/>
    <property type="evidence" value="ECO:0007669"/>
    <property type="project" value="TreeGrafter"/>
</dbReference>
<sequence length="546" mass="57329">MTTVAERLATVLAAHATEIFGLLGNGNAHLVDAMLRLTPLRYTAVRHETATVASADAYYRATRKLALATTTYGAGFTNMLTSLSEAAMSRTPMVVVVGDEPEAGRRPWDVDQIALADACGAATIVVTAESPGAAALEAIQRARTECRPIVLALPYDLPSAITDEPELSLDLEAPELPAASIEELDAVAERLRTAKRPIILAGRGALEAQAELTALADSLGAITVTTAPARGFFDGRALDAGVCGGFSSEATAGYLAQADVILAVGAGLNQFTMGFGRLFPQADLIQLDLAEAATHPAVSLFVRADAATAVPALREAMADLEPMTADTWAGINANEVAQAQFDRGESPEFASDGRLDPRGLMVALDAALPEQRLVCSDGGHFIGWSNTHLRVPATDSIIMVGTQFQSIGLGFPSAPGAAIAAEGRMLVVPTGDGGGLMALADLDSVVRTAERATVVVFNDAAYTAEITQYGMQGLDERPMLIREVDFAQLALGVGARSTVVRSLADLEEWAAWAAGDEPGTWVLDCRISGEVIAPYQREIMANLLRK</sequence>
<reference evidence="7 8" key="1">
    <citation type="submission" date="2018-11" db="EMBL/GenBank/DDBJ databases">
        <title>YIM 102482-1 draft genome.</title>
        <authorList>
            <person name="Li G."/>
            <person name="Jiang Y."/>
        </authorList>
    </citation>
    <scope>NUCLEOTIDE SEQUENCE [LARGE SCALE GENOMIC DNA]</scope>
    <source>
        <strain evidence="7 8">YIM 102482-1</strain>
    </source>
</reference>
<dbReference type="SUPFAM" id="SSF52467">
    <property type="entry name" value="DHS-like NAD/FAD-binding domain"/>
    <property type="match status" value="1"/>
</dbReference>
<dbReference type="GO" id="GO:0003984">
    <property type="term" value="F:acetolactate synthase activity"/>
    <property type="evidence" value="ECO:0007669"/>
    <property type="project" value="TreeGrafter"/>
</dbReference>
<gene>
    <name evidence="7" type="ORF">EG850_10265</name>
</gene>
<dbReference type="Gene3D" id="3.40.50.970">
    <property type="match status" value="2"/>
</dbReference>
<evidence type="ECO:0000256" key="2">
    <source>
        <dbReference type="ARBA" id="ARBA00023052"/>
    </source>
</evidence>
<evidence type="ECO:0000313" key="7">
    <source>
        <dbReference type="EMBL" id="RRJ86095.1"/>
    </source>
</evidence>
<protein>
    <submittedName>
        <fullName evidence="7">Thiamine pyrophosphate-binding protein</fullName>
    </submittedName>
</protein>
<keyword evidence="8" id="KW-1185">Reference proteome</keyword>
<dbReference type="CDD" id="cd00568">
    <property type="entry name" value="TPP_enzymes"/>
    <property type="match status" value="1"/>
</dbReference>
<dbReference type="InterPro" id="IPR011766">
    <property type="entry name" value="TPP_enzyme_TPP-bd"/>
</dbReference>
<dbReference type="InterPro" id="IPR045229">
    <property type="entry name" value="TPP_enz"/>
</dbReference>
<dbReference type="InterPro" id="IPR029035">
    <property type="entry name" value="DHS-like_NAD/FAD-binding_dom"/>
</dbReference>
<dbReference type="SUPFAM" id="SSF52518">
    <property type="entry name" value="Thiamin diphosphate-binding fold (THDP-binding)"/>
    <property type="match status" value="2"/>
</dbReference>
<evidence type="ECO:0000256" key="3">
    <source>
        <dbReference type="RuleBase" id="RU362132"/>
    </source>
</evidence>
<evidence type="ECO:0000313" key="8">
    <source>
        <dbReference type="Proteomes" id="UP000274391"/>
    </source>
</evidence>
<feature type="domain" description="Thiamine pyrophosphate enzyme central" evidence="4">
    <location>
        <begin position="184"/>
        <end position="313"/>
    </location>
</feature>
<dbReference type="InterPro" id="IPR012000">
    <property type="entry name" value="Thiamin_PyroP_enz_cen_dom"/>
</dbReference>
<dbReference type="CDD" id="cd07035">
    <property type="entry name" value="TPP_PYR_POX_like"/>
    <property type="match status" value="1"/>
</dbReference>
<feature type="domain" description="Thiamine pyrophosphate enzyme TPP-binding" evidence="5">
    <location>
        <begin position="377"/>
        <end position="524"/>
    </location>
</feature>
<proteinExistence type="inferred from homology"/>
<dbReference type="GO" id="GO:0050660">
    <property type="term" value="F:flavin adenine dinucleotide binding"/>
    <property type="evidence" value="ECO:0007669"/>
    <property type="project" value="TreeGrafter"/>
</dbReference>
<dbReference type="InterPro" id="IPR012001">
    <property type="entry name" value="Thiamin_PyroP_enz_TPP-bd_dom"/>
</dbReference>
<evidence type="ECO:0000256" key="1">
    <source>
        <dbReference type="ARBA" id="ARBA00007812"/>
    </source>
</evidence>
<dbReference type="AlphaFoldDB" id="A0A3P3VTI6"/>
<dbReference type="OrthoDB" id="3203527at2"/>
<evidence type="ECO:0000259" key="4">
    <source>
        <dbReference type="Pfam" id="PF00205"/>
    </source>
</evidence>
<dbReference type="RefSeq" id="WP_124973140.1">
    <property type="nucleotide sequence ID" value="NZ_RQVS01000012.1"/>
</dbReference>
<dbReference type="Gene3D" id="3.40.50.1220">
    <property type="entry name" value="TPP-binding domain"/>
    <property type="match status" value="1"/>
</dbReference>
<dbReference type="InterPro" id="IPR029061">
    <property type="entry name" value="THDP-binding"/>
</dbReference>
<comment type="caution">
    <text evidence="7">The sequence shown here is derived from an EMBL/GenBank/DDBJ whole genome shotgun (WGS) entry which is preliminary data.</text>
</comment>
<evidence type="ECO:0000259" key="6">
    <source>
        <dbReference type="Pfam" id="PF02776"/>
    </source>
</evidence>
<evidence type="ECO:0000259" key="5">
    <source>
        <dbReference type="Pfam" id="PF02775"/>
    </source>
</evidence>
<dbReference type="PANTHER" id="PTHR18968">
    <property type="entry name" value="THIAMINE PYROPHOSPHATE ENZYMES"/>
    <property type="match status" value="1"/>
</dbReference>
<dbReference type="Proteomes" id="UP000274391">
    <property type="component" value="Unassembled WGS sequence"/>
</dbReference>
<feature type="domain" description="Thiamine pyrophosphate enzyme N-terminal TPP-binding" evidence="6">
    <location>
        <begin position="3"/>
        <end position="106"/>
    </location>
</feature>
<name>A0A3P3VTI6_9MICO</name>
<dbReference type="Pfam" id="PF02775">
    <property type="entry name" value="TPP_enzyme_C"/>
    <property type="match status" value="1"/>
</dbReference>
<dbReference type="GO" id="GO:0000287">
    <property type="term" value="F:magnesium ion binding"/>
    <property type="evidence" value="ECO:0007669"/>
    <property type="project" value="InterPro"/>
</dbReference>
<dbReference type="Pfam" id="PF00205">
    <property type="entry name" value="TPP_enzyme_M"/>
    <property type="match status" value="1"/>
</dbReference>
<dbReference type="Pfam" id="PF02776">
    <property type="entry name" value="TPP_enzyme_N"/>
    <property type="match status" value="1"/>
</dbReference>
<dbReference type="EMBL" id="RQVS01000012">
    <property type="protein sequence ID" value="RRJ86095.1"/>
    <property type="molecule type" value="Genomic_DNA"/>
</dbReference>
<organism evidence="7 8">
    <name type="scientific">Gulosibacter macacae</name>
    <dbReference type="NCBI Taxonomy" id="2488791"/>
    <lineage>
        <taxon>Bacteria</taxon>
        <taxon>Bacillati</taxon>
        <taxon>Actinomycetota</taxon>
        <taxon>Actinomycetes</taxon>
        <taxon>Micrococcales</taxon>
        <taxon>Microbacteriaceae</taxon>
        <taxon>Gulosibacter</taxon>
    </lineage>
</organism>
<dbReference type="GO" id="GO:0009099">
    <property type="term" value="P:L-valine biosynthetic process"/>
    <property type="evidence" value="ECO:0007669"/>
    <property type="project" value="TreeGrafter"/>
</dbReference>
<dbReference type="GO" id="GO:0009097">
    <property type="term" value="P:isoleucine biosynthetic process"/>
    <property type="evidence" value="ECO:0007669"/>
    <property type="project" value="TreeGrafter"/>
</dbReference>